<evidence type="ECO:0000313" key="2">
    <source>
        <dbReference type="EMBL" id="KZV31675.1"/>
    </source>
</evidence>
<dbReference type="Proteomes" id="UP000250235">
    <property type="component" value="Unassembled WGS sequence"/>
</dbReference>
<evidence type="ECO:0000313" key="3">
    <source>
        <dbReference type="Proteomes" id="UP000250235"/>
    </source>
</evidence>
<gene>
    <name evidence="2" type="ORF">F511_00479</name>
</gene>
<reference evidence="2 3" key="1">
    <citation type="journal article" date="2015" name="Proc. Natl. Acad. Sci. U.S.A.">
        <title>The resurrection genome of Boea hygrometrica: A blueprint for survival of dehydration.</title>
        <authorList>
            <person name="Xiao L."/>
            <person name="Yang G."/>
            <person name="Zhang L."/>
            <person name="Yang X."/>
            <person name="Zhao S."/>
            <person name="Ji Z."/>
            <person name="Zhou Q."/>
            <person name="Hu M."/>
            <person name="Wang Y."/>
            <person name="Chen M."/>
            <person name="Xu Y."/>
            <person name="Jin H."/>
            <person name="Xiao X."/>
            <person name="Hu G."/>
            <person name="Bao F."/>
            <person name="Hu Y."/>
            <person name="Wan P."/>
            <person name="Li L."/>
            <person name="Deng X."/>
            <person name="Kuang T."/>
            <person name="Xiang C."/>
            <person name="Zhu J.K."/>
            <person name="Oliver M.J."/>
            <person name="He Y."/>
        </authorList>
    </citation>
    <scope>NUCLEOTIDE SEQUENCE [LARGE SCALE GENOMIC DNA]</scope>
    <source>
        <strain evidence="3">cv. XS01</strain>
    </source>
</reference>
<keyword evidence="3" id="KW-1185">Reference proteome</keyword>
<evidence type="ECO:0000256" key="1">
    <source>
        <dbReference type="SAM" id="Phobius"/>
    </source>
</evidence>
<organism evidence="2 3">
    <name type="scientific">Dorcoceras hygrometricum</name>
    <dbReference type="NCBI Taxonomy" id="472368"/>
    <lineage>
        <taxon>Eukaryota</taxon>
        <taxon>Viridiplantae</taxon>
        <taxon>Streptophyta</taxon>
        <taxon>Embryophyta</taxon>
        <taxon>Tracheophyta</taxon>
        <taxon>Spermatophyta</taxon>
        <taxon>Magnoliopsida</taxon>
        <taxon>eudicotyledons</taxon>
        <taxon>Gunneridae</taxon>
        <taxon>Pentapetalae</taxon>
        <taxon>asterids</taxon>
        <taxon>lamiids</taxon>
        <taxon>Lamiales</taxon>
        <taxon>Gesneriaceae</taxon>
        <taxon>Didymocarpoideae</taxon>
        <taxon>Trichosporeae</taxon>
        <taxon>Loxocarpinae</taxon>
        <taxon>Dorcoceras</taxon>
    </lineage>
</organism>
<proteinExistence type="predicted"/>
<keyword evidence="1" id="KW-0812">Transmembrane</keyword>
<protein>
    <submittedName>
        <fullName evidence="2">WEB family protein chloroplastic-like</fullName>
    </submittedName>
</protein>
<name>A0A2Z7BC86_9LAMI</name>
<dbReference type="EMBL" id="KV007458">
    <property type="protein sequence ID" value="KZV31675.1"/>
    <property type="molecule type" value="Genomic_DNA"/>
</dbReference>
<keyword evidence="1" id="KW-1133">Transmembrane helix</keyword>
<keyword evidence="1" id="KW-0472">Membrane</keyword>
<accession>A0A2Z7BC86</accession>
<feature type="transmembrane region" description="Helical" evidence="1">
    <location>
        <begin position="12"/>
        <end position="29"/>
    </location>
</feature>
<sequence>MSCLYETGQVTSTWILYLLCVLFCTRKFILTKLRTRDSNVSLEVLEDFEGELKSIVEEVQSVRETGEITRLQKVGEELAKLIENVRVQRQGQKEG</sequence>
<dbReference type="AlphaFoldDB" id="A0A2Z7BC86"/>